<name>A0A7D4TPA0_9MICO</name>
<evidence type="ECO:0000313" key="2">
    <source>
        <dbReference type="EMBL" id="QKJ18024.1"/>
    </source>
</evidence>
<protein>
    <submittedName>
        <fullName evidence="2">Lipoate--protein ligase family protein</fullName>
    </submittedName>
</protein>
<dbReference type="AlphaFoldDB" id="A0A7D4TPA0"/>
<organism evidence="2 3">
    <name type="scientific">Microbacterium hominis</name>
    <dbReference type="NCBI Taxonomy" id="162426"/>
    <lineage>
        <taxon>Bacteria</taxon>
        <taxon>Bacillati</taxon>
        <taxon>Actinomycetota</taxon>
        <taxon>Actinomycetes</taxon>
        <taxon>Micrococcales</taxon>
        <taxon>Microbacteriaceae</taxon>
        <taxon>Microbacterium</taxon>
    </lineage>
</organism>
<sequence length="234" mass="24773">MAATDELPANARALVIRQDEQVDAATDLARSVELLRAVADGSIREDRVLRLATPVPTVAMSRRESRLPGFETAVRASRAHGFDPVIRPTGGRAVAYDETCLVFDLVTREDESSIGQAALFREVGDALVRALRGLGVDARVGDVPGEYCPGEFSINARDAVKLIGTSQRAVRGARLLSGMLPLGGIHSFVAVLTEVNAALGLDWDPATFGSLAAEVDGLPRRAVEAAIAAEFAGR</sequence>
<feature type="domain" description="BPL/LPL catalytic" evidence="1">
    <location>
        <begin position="43"/>
        <end position="234"/>
    </location>
</feature>
<proteinExistence type="predicted"/>
<dbReference type="SUPFAM" id="SSF55681">
    <property type="entry name" value="Class II aaRS and biotin synthetases"/>
    <property type="match status" value="1"/>
</dbReference>
<dbReference type="PROSITE" id="PS51733">
    <property type="entry name" value="BPL_LPL_CATALYTIC"/>
    <property type="match status" value="1"/>
</dbReference>
<dbReference type="Gene3D" id="3.30.930.10">
    <property type="entry name" value="Bira Bifunctional Protein, Domain 2"/>
    <property type="match status" value="1"/>
</dbReference>
<keyword evidence="2" id="KW-0436">Ligase</keyword>
<dbReference type="RefSeq" id="WP_172988404.1">
    <property type="nucleotide sequence ID" value="NZ_CP054038.1"/>
</dbReference>
<dbReference type="InterPro" id="IPR045864">
    <property type="entry name" value="aa-tRNA-synth_II/BPL/LPL"/>
</dbReference>
<dbReference type="InterPro" id="IPR004143">
    <property type="entry name" value="BPL_LPL_catalytic"/>
</dbReference>
<accession>A0A7D4TPA0</accession>
<evidence type="ECO:0000313" key="3">
    <source>
        <dbReference type="Proteomes" id="UP000502498"/>
    </source>
</evidence>
<dbReference type="Pfam" id="PF21948">
    <property type="entry name" value="LplA-B_cat"/>
    <property type="match status" value="1"/>
</dbReference>
<dbReference type="Proteomes" id="UP000502498">
    <property type="component" value="Chromosome"/>
</dbReference>
<dbReference type="EMBL" id="CP054038">
    <property type="protein sequence ID" value="QKJ18024.1"/>
    <property type="molecule type" value="Genomic_DNA"/>
</dbReference>
<reference evidence="2 3" key="1">
    <citation type="submission" date="2020-05" db="EMBL/GenBank/DDBJ databases">
        <title>Strain PA2F3 complete genome.</title>
        <authorList>
            <person name="Kim Y.-S."/>
            <person name="Kim S.-J."/>
            <person name="Jung H.-k."/>
            <person name="Kim S.-E."/>
            <person name="Kim K.-H."/>
        </authorList>
    </citation>
    <scope>NUCLEOTIDE SEQUENCE [LARGE SCALE GENOMIC DNA]</scope>
    <source>
        <strain evidence="2 3">PA2F3</strain>
    </source>
</reference>
<dbReference type="GO" id="GO:0016874">
    <property type="term" value="F:ligase activity"/>
    <property type="evidence" value="ECO:0007669"/>
    <property type="project" value="UniProtKB-KW"/>
</dbReference>
<gene>
    <name evidence="2" type="ORF">HQM25_00390</name>
</gene>
<evidence type="ECO:0000259" key="1">
    <source>
        <dbReference type="PROSITE" id="PS51733"/>
    </source>
</evidence>